<comment type="caution">
    <text evidence="5">The sequence shown here is derived from an EMBL/GenBank/DDBJ whole genome shotgun (WGS) entry which is preliminary data.</text>
</comment>
<keyword evidence="6" id="KW-1185">Reference proteome</keyword>
<dbReference type="Proteomes" id="UP000077684">
    <property type="component" value="Unassembled WGS sequence"/>
</dbReference>
<keyword evidence="1" id="KW-0479">Metal-binding</keyword>
<dbReference type="PRINTS" id="PR00092">
    <property type="entry name" value="TYROSINASE"/>
</dbReference>
<protein>
    <recommendedName>
        <fullName evidence="4">Tyrosinase copper-binding domain-containing protein</fullName>
    </recommendedName>
</protein>
<dbReference type="SUPFAM" id="SSF48056">
    <property type="entry name" value="Di-copper centre-containing domain"/>
    <property type="match status" value="1"/>
</dbReference>
<keyword evidence="2" id="KW-0186">Copper</keyword>
<evidence type="ECO:0000313" key="5">
    <source>
        <dbReference type="EMBL" id="KAE8247134.1"/>
    </source>
</evidence>
<reference evidence="5" key="2">
    <citation type="journal article" date="2019" name="IMA Fungus">
        <title>Genome sequencing and comparison of five Tilletia species to identify candidate genes for the detection of regulated species infecting wheat.</title>
        <authorList>
            <person name="Nguyen H.D.T."/>
            <person name="Sultana T."/>
            <person name="Kesanakurti P."/>
            <person name="Hambleton S."/>
        </authorList>
    </citation>
    <scope>NUCLEOTIDE SEQUENCE</scope>
    <source>
        <strain evidence="5">DAOMC 236426</strain>
    </source>
</reference>
<evidence type="ECO:0000259" key="4">
    <source>
        <dbReference type="PROSITE" id="PS00498"/>
    </source>
</evidence>
<organism evidence="5 6">
    <name type="scientific">Tilletia controversa</name>
    <name type="common">dwarf bunt fungus</name>
    <dbReference type="NCBI Taxonomy" id="13291"/>
    <lineage>
        <taxon>Eukaryota</taxon>
        <taxon>Fungi</taxon>
        <taxon>Dikarya</taxon>
        <taxon>Basidiomycota</taxon>
        <taxon>Ustilaginomycotina</taxon>
        <taxon>Exobasidiomycetes</taxon>
        <taxon>Tilletiales</taxon>
        <taxon>Tilletiaceae</taxon>
        <taxon>Tilletia</taxon>
    </lineage>
</organism>
<dbReference type="InterPro" id="IPR008922">
    <property type="entry name" value="Di-copper_centre_dom_sf"/>
</dbReference>
<evidence type="ECO:0000256" key="3">
    <source>
        <dbReference type="SAM" id="SignalP"/>
    </source>
</evidence>
<gene>
    <name evidence="5" type="ORF">A4X06_0g4677</name>
</gene>
<accession>A0A8X7MRV9</accession>
<dbReference type="Pfam" id="PF00264">
    <property type="entry name" value="Tyrosinase"/>
    <property type="match status" value="1"/>
</dbReference>
<dbReference type="PANTHER" id="PTHR11474:SF126">
    <property type="entry name" value="TYROSINASE-LIKE PROTEIN TYR-1-RELATED"/>
    <property type="match status" value="1"/>
</dbReference>
<dbReference type="Gene3D" id="1.10.1280.10">
    <property type="entry name" value="Di-copper center containing domain from catechol oxidase"/>
    <property type="match status" value="1"/>
</dbReference>
<feature type="signal peptide" evidence="3">
    <location>
        <begin position="1"/>
        <end position="23"/>
    </location>
</feature>
<name>A0A8X7MRV9_9BASI</name>
<feature type="domain" description="Tyrosinase copper-binding" evidence="4">
    <location>
        <begin position="318"/>
        <end position="329"/>
    </location>
</feature>
<evidence type="ECO:0000256" key="2">
    <source>
        <dbReference type="ARBA" id="ARBA00023008"/>
    </source>
</evidence>
<sequence>MNLRISSVLLLPILSLLTSSAHAAPHPSLTSNSTFTQAFSNTDVPYDSLNVHPALNVTQSIPYVGILQKYIASKGQGEEHCPTLSTRAEWRTLTDEQRQKWIDATWCLTTRPSMLAGTETNLDGRHTSLLDDFTLLHVRLFYRIHYVASFLPWHRWMVHARHIAMQDCDFDGPFPYWDWAADADTGNVQDSPMLSNDFGVGGNGSFPNGTVTSGPFAYLPVSYLSDLQNQSVPSYNPHYLQRTFGVIDAQTSTYPMFEEGYNSSSVRRVLTTGGSNFSAFSTLFEGLFRRRDVVGAGPHGAVHQAIGGEMVNANSPNDPIFFLHHVNVDRLWWFWQNGDTTGRGLPSRSVNTADLNSRFWAFSGNTVQFQFDPTGGPEASLFDVQTLQGLVLPNIETYKLMDITRPPLCYKYV</sequence>
<evidence type="ECO:0000256" key="1">
    <source>
        <dbReference type="ARBA" id="ARBA00022723"/>
    </source>
</evidence>
<reference evidence="5" key="1">
    <citation type="submission" date="2016-04" db="EMBL/GenBank/DDBJ databases">
        <authorList>
            <person name="Nguyen H.D."/>
            <person name="Samba Siva P."/>
            <person name="Cullis J."/>
            <person name="Levesque C.A."/>
            <person name="Hambleton S."/>
        </authorList>
    </citation>
    <scope>NUCLEOTIDE SEQUENCE</scope>
    <source>
        <strain evidence="5">DAOMC 236426</strain>
    </source>
</reference>
<dbReference type="AlphaFoldDB" id="A0A8X7MRV9"/>
<dbReference type="InterPro" id="IPR050316">
    <property type="entry name" value="Tyrosinase/Hemocyanin"/>
</dbReference>
<dbReference type="EMBL" id="LWDE02000511">
    <property type="protein sequence ID" value="KAE8247134.1"/>
    <property type="molecule type" value="Genomic_DNA"/>
</dbReference>
<keyword evidence="3" id="KW-0732">Signal</keyword>
<dbReference type="GO" id="GO:0046872">
    <property type="term" value="F:metal ion binding"/>
    <property type="evidence" value="ECO:0007669"/>
    <property type="project" value="UniProtKB-KW"/>
</dbReference>
<dbReference type="PANTHER" id="PTHR11474">
    <property type="entry name" value="TYROSINASE FAMILY MEMBER"/>
    <property type="match status" value="1"/>
</dbReference>
<evidence type="ECO:0000313" key="6">
    <source>
        <dbReference type="Proteomes" id="UP000077684"/>
    </source>
</evidence>
<dbReference type="InterPro" id="IPR002227">
    <property type="entry name" value="Tyrosinase_Cu-bd"/>
</dbReference>
<proteinExistence type="predicted"/>
<feature type="chain" id="PRO_5036443300" description="Tyrosinase copper-binding domain-containing protein" evidence="3">
    <location>
        <begin position="24"/>
        <end position="413"/>
    </location>
</feature>
<dbReference type="GO" id="GO:0016491">
    <property type="term" value="F:oxidoreductase activity"/>
    <property type="evidence" value="ECO:0007669"/>
    <property type="project" value="InterPro"/>
</dbReference>
<dbReference type="PROSITE" id="PS00498">
    <property type="entry name" value="TYROSINASE_2"/>
    <property type="match status" value="1"/>
</dbReference>